<name>A0A813M0T5_9BILA</name>
<evidence type="ECO:0000256" key="4">
    <source>
        <dbReference type="ARBA" id="ARBA00022989"/>
    </source>
</evidence>
<proteinExistence type="predicted"/>
<keyword evidence="7" id="KW-0407">Ion channel</keyword>
<feature type="transmembrane region" description="Helical" evidence="9">
    <location>
        <begin position="810"/>
        <end position="830"/>
    </location>
</feature>
<dbReference type="Gene3D" id="3.90.79.10">
    <property type="entry name" value="Nucleoside Triphosphate Pyrophosphohydrolase"/>
    <property type="match status" value="1"/>
</dbReference>
<dbReference type="InterPro" id="IPR057366">
    <property type="entry name" value="TRPM-like"/>
</dbReference>
<organism evidence="12 13">
    <name type="scientific">Brachionus calyciflorus</name>
    <dbReference type="NCBI Taxonomy" id="104777"/>
    <lineage>
        <taxon>Eukaryota</taxon>
        <taxon>Metazoa</taxon>
        <taxon>Spiralia</taxon>
        <taxon>Gnathifera</taxon>
        <taxon>Rotifera</taxon>
        <taxon>Eurotatoria</taxon>
        <taxon>Monogononta</taxon>
        <taxon>Pseudotrocha</taxon>
        <taxon>Ploima</taxon>
        <taxon>Brachionidae</taxon>
        <taxon>Brachionus</taxon>
    </lineage>
</organism>
<evidence type="ECO:0000256" key="2">
    <source>
        <dbReference type="ARBA" id="ARBA00022448"/>
    </source>
</evidence>
<comment type="subcellular location">
    <subcellularLocation>
        <location evidence="1">Membrane</location>
        <topology evidence="1">Multi-pass membrane protein</topology>
    </subcellularLocation>
</comment>
<dbReference type="OrthoDB" id="301415at2759"/>
<dbReference type="Pfam" id="PF25969">
    <property type="entry name" value="NUDT9_N"/>
    <property type="match status" value="1"/>
</dbReference>
<feature type="domain" description="TRPM-like" evidence="11">
    <location>
        <begin position="438"/>
        <end position="683"/>
    </location>
</feature>
<protein>
    <submittedName>
        <fullName evidence="12">Uncharacterized protein</fullName>
    </submittedName>
</protein>
<feature type="transmembrane region" description="Helical" evidence="9">
    <location>
        <begin position="1036"/>
        <end position="1057"/>
    </location>
</feature>
<keyword evidence="13" id="KW-1185">Reference proteome</keyword>
<dbReference type="GO" id="GO:0005261">
    <property type="term" value="F:monoatomic cation channel activity"/>
    <property type="evidence" value="ECO:0007669"/>
    <property type="project" value="TreeGrafter"/>
</dbReference>
<feature type="transmembrane region" description="Helical" evidence="9">
    <location>
        <begin position="945"/>
        <end position="968"/>
    </location>
</feature>
<feature type="transmembrane region" description="Helical" evidence="9">
    <location>
        <begin position="913"/>
        <end position="933"/>
    </location>
</feature>
<dbReference type="GO" id="GO:0005886">
    <property type="term" value="C:plasma membrane"/>
    <property type="evidence" value="ECO:0007669"/>
    <property type="project" value="TreeGrafter"/>
</dbReference>
<evidence type="ECO:0000256" key="7">
    <source>
        <dbReference type="ARBA" id="ARBA00023303"/>
    </source>
</evidence>
<evidence type="ECO:0000313" key="12">
    <source>
        <dbReference type="EMBL" id="CAF0705100.1"/>
    </source>
</evidence>
<dbReference type="Pfam" id="PF25508">
    <property type="entry name" value="TRPM2"/>
    <property type="match status" value="1"/>
</dbReference>
<dbReference type="PANTHER" id="PTHR13800">
    <property type="entry name" value="TRANSIENT RECEPTOR POTENTIAL CATION CHANNEL, SUBFAMILY M, MEMBER 6"/>
    <property type="match status" value="1"/>
</dbReference>
<feature type="domain" description="TRPM SLOG" evidence="10">
    <location>
        <begin position="53"/>
        <end position="355"/>
    </location>
</feature>
<evidence type="ECO:0000259" key="10">
    <source>
        <dbReference type="Pfam" id="PF18139"/>
    </source>
</evidence>
<accession>A0A813M0T5</accession>
<evidence type="ECO:0000313" key="13">
    <source>
        <dbReference type="Proteomes" id="UP000663879"/>
    </source>
</evidence>
<reference evidence="12" key="1">
    <citation type="submission" date="2021-02" db="EMBL/GenBank/DDBJ databases">
        <authorList>
            <person name="Nowell W R."/>
        </authorList>
    </citation>
    <scope>NUCLEOTIDE SEQUENCE</scope>
    <source>
        <strain evidence="12">Ploen Becks lab</strain>
    </source>
</reference>
<dbReference type="EMBL" id="CAJNOC010000010">
    <property type="protein sequence ID" value="CAF0705100.1"/>
    <property type="molecule type" value="Genomic_DNA"/>
</dbReference>
<feature type="coiled-coil region" evidence="8">
    <location>
        <begin position="1180"/>
        <end position="1231"/>
    </location>
</feature>
<evidence type="ECO:0000256" key="3">
    <source>
        <dbReference type="ARBA" id="ARBA00022692"/>
    </source>
</evidence>
<feature type="transmembrane region" description="Helical" evidence="9">
    <location>
        <begin position="710"/>
        <end position="730"/>
    </location>
</feature>
<evidence type="ECO:0000256" key="5">
    <source>
        <dbReference type="ARBA" id="ARBA00023065"/>
    </source>
</evidence>
<dbReference type="PANTHER" id="PTHR13800:SF1">
    <property type="entry name" value="TRANSIENT RECEPTOR POTENTIAL CATION CHANNEL TRPM"/>
    <property type="match status" value="1"/>
</dbReference>
<dbReference type="Proteomes" id="UP000663879">
    <property type="component" value="Unassembled WGS sequence"/>
</dbReference>
<dbReference type="InterPro" id="IPR041491">
    <property type="entry name" value="TRPM_SLOG"/>
</dbReference>
<dbReference type="Pfam" id="PF18139">
    <property type="entry name" value="LSDAT_euk"/>
    <property type="match status" value="1"/>
</dbReference>
<evidence type="ECO:0000256" key="8">
    <source>
        <dbReference type="SAM" id="Coils"/>
    </source>
</evidence>
<evidence type="ECO:0000256" key="9">
    <source>
        <dbReference type="SAM" id="Phobius"/>
    </source>
</evidence>
<feature type="transmembrane region" description="Helical" evidence="9">
    <location>
        <begin position="873"/>
        <end position="893"/>
    </location>
</feature>
<keyword evidence="4 9" id="KW-1133">Transmembrane helix</keyword>
<evidence type="ECO:0000256" key="1">
    <source>
        <dbReference type="ARBA" id="ARBA00004141"/>
    </source>
</evidence>
<dbReference type="GO" id="GO:0030001">
    <property type="term" value="P:metal ion transport"/>
    <property type="evidence" value="ECO:0007669"/>
    <property type="project" value="TreeGrafter"/>
</dbReference>
<keyword evidence="3 9" id="KW-0812">Transmembrane</keyword>
<keyword evidence="8" id="KW-0175">Coiled coil</keyword>
<gene>
    <name evidence="12" type="ORF">OXX778_LOCUS216</name>
</gene>
<keyword evidence="5" id="KW-0406">Ion transport</keyword>
<keyword evidence="6 9" id="KW-0472">Membrane</keyword>
<keyword evidence="2" id="KW-0813">Transport</keyword>
<evidence type="ECO:0000259" key="11">
    <source>
        <dbReference type="Pfam" id="PF25508"/>
    </source>
</evidence>
<dbReference type="InterPro" id="IPR050927">
    <property type="entry name" value="TRPM"/>
</dbReference>
<comment type="caution">
    <text evidence="12">The sequence shown here is derived from an EMBL/GenBank/DDBJ whole genome shotgun (WGS) entry which is preliminary data.</text>
</comment>
<evidence type="ECO:0000256" key="6">
    <source>
        <dbReference type="ARBA" id="ARBA00023136"/>
    </source>
</evidence>
<sequence>MFGIKNQKENDDHHYNTVNSQRSFNSVDSNLVRFPSGQIIFEDGQQRYSKPSKYMRVSADSDVDEIGKFIAAKWIKKNPKIIIPIITGLSHFKTWKNQKQLNKFKRGIIKAAYASEVIYITNGYNIGVSKIIGDAFREESLARRTSNDTAPNYSNFNSPIENEIEKVVLIGILSTSDLKHAGNLNGSEEIFTYKLEDHESGDHGSHCLNPDHTHFVLVDDDNIHLKLLKFRVALEKRLQKPIINKKSKKSCANFEKNGIELVNDESKVSTTNECDKIPIVSLLIGGGIGSISLVLTKIYQQIPILVFKGTGHAPDLISGAYEDFADRYDNLSDNHLRTAITIRITEKFPKESKDDSTRNKIKDNLLQIIKNGNTQESGNLISFIDSSSVNSELDAMDKYILISLLQSQPSNDQLKEMLKKSLMPIILDWNRPEIALNEIFQRDGSYKLDVDKYMFEKALLKKNREDFIEIFLDQGFQIHRFLNHIKMFLLFEKCEDREFFLTVSIEKGLGIKLTQEVFDEMRLQPPEFFKKYINPLLKKLSDIDEFFQVLEMSLNALKLYIEAGEFIAERKAIVYLIVFAVLLKRHKLAKILWKRTDQPICVALLCSMMYKRLSFLCHESYLKSELEEYSKDFAKCAIGVLDLSFSQSDNRVYDVLNRKNPDLNDLTVIELAYNSDNKDFLAHPCCQKWITKKFYGSIDIRELNFGIFKFPTWIKILSSAFLIFPMYLWIDFPMRRRKKVLSVADQAQEEDQYEQDDQDEEKMIRTELMNISTKQPGGEKRKNAKTEIIEVSPPIWEKIFLLWSAPITKFWINLLFYIIYLSLFGLAALWPSCGNLMVDSVVWFWTAIICCETTRRTYNKYVMGSNLPVKLSCFEIIIILVFLILYLMIRIMGTWNFDVITSKSVLCLGLIYFYYRSVFVYLPISPTLGPMLVKMKYMVRVDFLTFLRMFIVFMAAGGITINAIIYPYHPLNSELIKRVFLRSFFGLFITEKDDLNYNLCEQTSKENTSYCNDYDRISFDTRGMYHEKASCATPSLIAWGILIQYLLLVKLFLTTLLTAMFSHTKAKVDAESDQIWMFQRYEIVVDYEQRLRLPPPLTIISYVIMLFKWFCQKKNLATIKYNFQRRMSIILDNSSNCYLNDTNNHSGTFNVVETIQKVTGSQTLTSKKQIDHSLYWKIVVQDYAKKLDDSDREKDLHKEQALGLFRLKEEFQTQKKNIKRLDDRMVSVERNLTAIQVTVEFLKHFLTNKDSTGLKSANISQHIMARQSPYPFTIQSRFPVFDKYVSWQIFYDSYDPPCITVEKSLNFTSKELSLIDPDDLNLVELSSNVIEIKTNNRFSLTSLGSDKSLKAKEIIEFEPKVKDPIQNDDLNVLNIVNAQLDNLYNNSTSSFLEIQKRVIEKWNKITVCLIDNQRVVIDRSSWIAKNGSYIKYASDTMGYPMNPMGRTGARGRGALWRWGPNHTIRVIVTRWRKYRENIKQTAHRYMHVDGRRMLEFLACKDTSYGEWKLPGGKILGDVSQYFVACESFSQSIFEKSDLEQKNVVTEEDMRRYFAKFSKDSSADQKEINIHSKFMAKRIYKGYVDDPRNTDNSWVEAEIWNFHYGDQDTLDEIIPNASSKWKEVSSHVRLFGNQNAILKEVASMHQAYY</sequence>